<organism evidence="1 2">
    <name type="scientific">Actinomadura parmotrematis</name>
    <dbReference type="NCBI Taxonomy" id="2864039"/>
    <lineage>
        <taxon>Bacteria</taxon>
        <taxon>Bacillati</taxon>
        <taxon>Actinomycetota</taxon>
        <taxon>Actinomycetes</taxon>
        <taxon>Streptosporangiales</taxon>
        <taxon>Thermomonosporaceae</taxon>
        <taxon>Actinomadura</taxon>
    </lineage>
</organism>
<gene>
    <name evidence="1" type="ORF">K1Y72_27750</name>
</gene>
<evidence type="ECO:0000313" key="2">
    <source>
        <dbReference type="Proteomes" id="UP000774570"/>
    </source>
</evidence>
<accession>A0ABS7G0F6</accession>
<dbReference type="InterPro" id="IPR024787">
    <property type="entry name" value="EcsC"/>
</dbReference>
<dbReference type="Pfam" id="PF12787">
    <property type="entry name" value="EcsC"/>
    <property type="match status" value="1"/>
</dbReference>
<reference evidence="1 2" key="1">
    <citation type="submission" date="2021-07" db="EMBL/GenBank/DDBJ databases">
        <title>Actinomadura sp. PM05-2 isolated from lichen.</title>
        <authorList>
            <person name="Somphong A."/>
            <person name="Phongsopitanun W."/>
            <person name="Tanasupawat S."/>
            <person name="Peongsungnone V."/>
        </authorList>
    </citation>
    <scope>NUCLEOTIDE SEQUENCE [LARGE SCALE GENOMIC DNA]</scope>
    <source>
        <strain evidence="1 2">PM05-2</strain>
    </source>
</reference>
<protein>
    <submittedName>
        <fullName evidence="1">EcsC family protein</fullName>
    </submittedName>
</protein>
<sequence>MSNDGVKSPVMSPYEERRWAALQRHWEKKAERRRLLPPRARAALDDVGGQVKGAAKKAGKAVSNATPSLVKDGIEKAGDAALAPTVRAAVQLLELVTDWTAELMDPEKVLAHHRAAGHDVADLQDLKELDLEDLDGFTRTMPLRWRTNGALQGGAMGALAMIPYAGGIAAIGLDMLVMHVLTTAIVTRVCHSYGIDVADEEMEHLVDRMVRRAYSGQAPKAGTVRQAGTAFNAAKGRVRWTAKLRDDHKIMAAVEKLMKQLTNESFVSVGKVAKAMPAVAVVTGAGTNAYVLGDVARQARLYAQTLHLAEKYGLPLPENLRSRDDEE</sequence>
<name>A0ABS7G0F6_9ACTN</name>
<dbReference type="Proteomes" id="UP000774570">
    <property type="component" value="Unassembled WGS sequence"/>
</dbReference>
<proteinExistence type="predicted"/>
<dbReference type="EMBL" id="JAIBOA010000021">
    <property type="protein sequence ID" value="MBW8486194.1"/>
    <property type="molecule type" value="Genomic_DNA"/>
</dbReference>
<evidence type="ECO:0000313" key="1">
    <source>
        <dbReference type="EMBL" id="MBW8486194.1"/>
    </source>
</evidence>
<keyword evidence="2" id="KW-1185">Reference proteome</keyword>
<dbReference type="RefSeq" id="WP_220169428.1">
    <property type="nucleotide sequence ID" value="NZ_JAIBOA010000021.1"/>
</dbReference>
<comment type="caution">
    <text evidence="1">The sequence shown here is derived from an EMBL/GenBank/DDBJ whole genome shotgun (WGS) entry which is preliminary data.</text>
</comment>